<reference evidence="8" key="2">
    <citation type="submission" date="2020-05" db="UniProtKB">
        <authorList>
            <consortium name="EnsemblMetazoa"/>
        </authorList>
    </citation>
    <scope>IDENTIFICATION</scope>
    <source>
        <strain evidence="8">IAEA</strain>
    </source>
</reference>
<evidence type="ECO:0000256" key="5">
    <source>
        <dbReference type="ARBA" id="ARBA00022884"/>
    </source>
</evidence>
<dbReference type="InterPro" id="IPR029063">
    <property type="entry name" value="SAM-dependent_MTases_sf"/>
</dbReference>
<keyword evidence="5 6" id="KW-0694">RNA-binding</keyword>
<feature type="binding site" evidence="6">
    <location>
        <position position="279"/>
    </location>
    <ligand>
        <name>S-adenosyl-L-methionine</name>
        <dbReference type="ChEBI" id="CHEBI:59789"/>
    </ligand>
</feature>
<dbReference type="STRING" id="37001.A0A1A9WS75"/>
<evidence type="ECO:0000256" key="3">
    <source>
        <dbReference type="ARBA" id="ARBA00022679"/>
    </source>
</evidence>
<dbReference type="InterPro" id="IPR001678">
    <property type="entry name" value="MeTrfase_RsmB-F_NOP2_dom"/>
</dbReference>
<feature type="domain" description="SAM-dependent MTase RsmB/NOP-type" evidence="7">
    <location>
        <begin position="128"/>
        <end position="432"/>
    </location>
</feature>
<dbReference type="InterPro" id="IPR049560">
    <property type="entry name" value="MeTrfase_RsmB-F_NOP2_cat"/>
</dbReference>
<dbReference type="PROSITE" id="PS51686">
    <property type="entry name" value="SAM_MT_RSMB_NOP"/>
    <property type="match status" value="1"/>
</dbReference>
<evidence type="ECO:0000256" key="1">
    <source>
        <dbReference type="ARBA" id="ARBA00007494"/>
    </source>
</evidence>
<evidence type="ECO:0000313" key="9">
    <source>
        <dbReference type="Proteomes" id="UP000091820"/>
    </source>
</evidence>
<accession>A0A1A9WS75</accession>
<dbReference type="PROSITE" id="PS50890">
    <property type="entry name" value="PUA"/>
    <property type="match status" value="1"/>
</dbReference>
<dbReference type="InterPro" id="IPR023267">
    <property type="entry name" value="RCMT"/>
</dbReference>
<dbReference type="Gene3D" id="3.40.50.150">
    <property type="entry name" value="Vaccinia Virus protein VP39"/>
    <property type="match status" value="1"/>
</dbReference>
<dbReference type="Pfam" id="PF01189">
    <property type="entry name" value="Methyltr_RsmB-F"/>
    <property type="match status" value="1"/>
</dbReference>
<dbReference type="GO" id="GO:0008173">
    <property type="term" value="F:RNA methyltransferase activity"/>
    <property type="evidence" value="ECO:0007669"/>
    <property type="project" value="InterPro"/>
</dbReference>
<sequence>MFNSKSPFFHCPLVELQLSKRNLDLAWLSTAPSITTYRVNLLQTTTERYKNDIKSLLEERYENPPKIYTLSNIPEVLCIGTLPISQTVNPSVEEHREVIVDSCCGAALLRGAHIYAVGVLAMESGTKLHDMVNVYADLTGKCKKGTNVRFESNKKMYIGQGRVLMQRYQLFTGPQPKAGVAVEMLNTISGVPSIGDLSSFKALLQNLPSIVCVRVLNPQKNETILDMCAAPGNKTTHIAELMQDEGLIVALDKTFNRTTLIEEKIKKYKLNSINAFTYDATKAVDIKLNSRSSNDIKPPFKPETFDRILLDAPCSALGNRPILAVKATTKMLDSYPRIQRKLITNAVALLKPGGCLVYSTCSVTISENEEIVAWALTKHLELELEEAIPILGSKAWPCQGLSERQRSMLQRFCCDTKQYDTVGFFIAKFVKKRK</sequence>
<evidence type="ECO:0000256" key="6">
    <source>
        <dbReference type="PROSITE-ProRule" id="PRU01023"/>
    </source>
</evidence>
<dbReference type="InterPro" id="IPR018314">
    <property type="entry name" value="RsmB/NOL1/NOP2-like_CS"/>
</dbReference>
<feature type="binding site" evidence="6">
    <location>
        <position position="252"/>
    </location>
    <ligand>
        <name>S-adenosyl-L-methionine</name>
        <dbReference type="ChEBI" id="CHEBI:59789"/>
    </ligand>
</feature>
<comment type="similarity">
    <text evidence="1 6">Belongs to the class I-like SAM-binding methyltransferase superfamily. RsmB/NOP family.</text>
</comment>
<dbReference type="EnsemblMetazoa" id="GBRI030174-RA">
    <property type="protein sequence ID" value="GBRI030174-PA"/>
    <property type="gene ID" value="GBRI030174"/>
</dbReference>
<dbReference type="InterPro" id="IPR036974">
    <property type="entry name" value="PUA_sf"/>
</dbReference>
<dbReference type="PANTHER" id="PTHR22807:SF34">
    <property type="entry name" value="TRNA (CYTOSINE(72)-C(5))-METHYLTRANSFERASE NSUN6"/>
    <property type="match status" value="1"/>
</dbReference>
<evidence type="ECO:0000259" key="7">
    <source>
        <dbReference type="PROSITE" id="PS51686"/>
    </source>
</evidence>
<reference evidence="9" key="1">
    <citation type="submission" date="2014-03" db="EMBL/GenBank/DDBJ databases">
        <authorList>
            <person name="Aksoy S."/>
            <person name="Warren W."/>
            <person name="Wilson R.K."/>
        </authorList>
    </citation>
    <scope>NUCLEOTIDE SEQUENCE [LARGE SCALE GENOMIC DNA]</scope>
    <source>
        <strain evidence="9">IAEA</strain>
    </source>
</reference>
<organism evidence="8 9">
    <name type="scientific">Glossina brevipalpis</name>
    <dbReference type="NCBI Taxonomy" id="37001"/>
    <lineage>
        <taxon>Eukaryota</taxon>
        <taxon>Metazoa</taxon>
        <taxon>Ecdysozoa</taxon>
        <taxon>Arthropoda</taxon>
        <taxon>Hexapoda</taxon>
        <taxon>Insecta</taxon>
        <taxon>Pterygota</taxon>
        <taxon>Neoptera</taxon>
        <taxon>Endopterygota</taxon>
        <taxon>Diptera</taxon>
        <taxon>Brachycera</taxon>
        <taxon>Muscomorpha</taxon>
        <taxon>Hippoboscoidea</taxon>
        <taxon>Glossinidae</taxon>
        <taxon>Glossina</taxon>
    </lineage>
</organism>
<dbReference type="SUPFAM" id="SSF53335">
    <property type="entry name" value="S-adenosyl-L-methionine-dependent methyltransferases"/>
    <property type="match status" value="1"/>
</dbReference>
<dbReference type="Gene3D" id="2.30.130.10">
    <property type="entry name" value="PUA domain"/>
    <property type="match status" value="1"/>
</dbReference>
<evidence type="ECO:0000313" key="8">
    <source>
        <dbReference type="EnsemblMetazoa" id="GBRI030174-PA"/>
    </source>
</evidence>
<dbReference type="GO" id="GO:0003723">
    <property type="term" value="F:RNA binding"/>
    <property type="evidence" value="ECO:0007669"/>
    <property type="project" value="UniProtKB-UniRule"/>
</dbReference>
<dbReference type="CDD" id="cd21150">
    <property type="entry name" value="PUA_NSun6-like"/>
    <property type="match status" value="1"/>
</dbReference>
<keyword evidence="2 6" id="KW-0489">Methyltransferase</keyword>
<keyword evidence="9" id="KW-1185">Reference proteome</keyword>
<name>A0A1A9WS75_9MUSC</name>
<proteinExistence type="inferred from homology"/>
<dbReference type="CDD" id="cd02440">
    <property type="entry name" value="AdoMet_MTases"/>
    <property type="match status" value="1"/>
</dbReference>
<evidence type="ECO:0000256" key="2">
    <source>
        <dbReference type="ARBA" id="ARBA00022603"/>
    </source>
</evidence>
<dbReference type="Proteomes" id="UP000091820">
    <property type="component" value="Unassembled WGS sequence"/>
</dbReference>
<dbReference type="GO" id="GO:0001510">
    <property type="term" value="P:RNA methylation"/>
    <property type="evidence" value="ECO:0007669"/>
    <property type="project" value="InterPro"/>
</dbReference>
<dbReference type="PRINTS" id="PR02008">
    <property type="entry name" value="RCMTFAMILY"/>
</dbReference>
<dbReference type="AlphaFoldDB" id="A0A1A9WS75"/>
<keyword evidence="3 6" id="KW-0808">Transferase</keyword>
<dbReference type="PROSITE" id="PS01153">
    <property type="entry name" value="NOL1_NOP2_SUN"/>
    <property type="match status" value="1"/>
</dbReference>
<evidence type="ECO:0000256" key="4">
    <source>
        <dbReference type="ARBA" id="ARBA00022691"/>
    </source>
</evidence>
<keyword evidence="4 6" id="KW-0949">S-adenosyl-L-methionine</keyword>
<feature type="binding site" evidence="6">
    <location>
        <begin position="228"/>
        <end position="234"/>
    </location>
    <ligand>
        <name>S-adenosyl-L-methionine</name>
        <dbReference type="ChEBI" id="CHEBI:59789"/>
    </ligand>
</feature>
<dbReference type="InterPro" id="IPR015947">
    <property type="entry name" value="PUA-like_sf"/>
</dbReference>
<feature type="active site" description="Nucleophile" evidence="6">
    <location>
        <position position="361"/>
    </location>
</feature>
<feature type="binding site" evidence="6">
    <location>
        <position position="311"/>
    </location>
    <ligand>
        <name>S-adenosyl-L-methionine</name>
        <dbReference type="ChEBI" id="CHEBI:59789"/>
    </ligand>
</feature>
<dbReference type="VEuPathDB" id="VectorBase:GBRI030174"/>
<dbReference type="PANTHER" id="PTHR22807">
    <property type="entry name" value="NOP2 YEAST -RELATED NOL1/NOP2/FMU SUN DOMAIN-CONTAINING"/>
    <property type="match status" value="1"/>
</dbReference>
<protein>
    <recommendedName>
        <fullName evidence="7">SAM-dependent MTase RsmB/NOP-type domain-containing protein</fullName>
    </recommendedName>
</protein>
<dbReference type="SUPFAM" id="SSF88697">
    <property type="entry name" value="PUA domain-like"/>
    <property type="match status" value="1"/>
</dbReference>